<dbReference type="PANTHER" id="PTHR41328">
    <property type="entry name" value="TERMINASE SMALL SUBUNIT-RELATED"/>
    <property type="match status" value="1"/>
</dbReference>
<dbReference type="KEGG" id="vg:7943912"/>
<feature type="region of interest" description="Disordered" evidence="3">
    <location>
        <begin position="1"/>
        <end position="22"/>
    </location>
</feature>
<dbReference type="GO" id="GO:0051276">
    <property type="term" value="P:chromosome organization"/>
    <property type="evidence" value="ECO:0007669"/>
    <property type="project" value="InterPro"/>
</dbReference>
<dbReference type="RefSeq" id="YP_002922700.1">
    <property type="nucleotide sequence ID" value="NC_012743.2"/>
</dbReference>
<evidence type="ECO:0000256" key="1">
    <source>
        <dbReference type="ARBA" id="ARBA00022612"/>
    </source>
</evidence>
<keyword evidence="5" id="KW-1185">Reference proteome</keyword>
<evidence type="ECO:0000256" key="3">
    <source>
        <dbReference type="SAM" id="MobiDB-lite"/>
    </source>
</evidence>
<accession>C5IHM0</accession>
<dbReference type="EMBL" id="FJ937737">
    <property type="protein sequence ID" value="ACR15021.1"/>
    <property type="molecule type" value="Genomic_DNA"/>
</dbReference>
<dbReference type="PANTHER" id="PTHR41328:SF2">
    <property type="entry name" value="TERMINASE SMALL SUBUNIT"/>
    <property type="match status" value="1"/>
</dbReference>
<dbReference type="GeneID" id="7943912"/>
<dbReference type="InterPro" id="IPR052404">
    <property type="entry name" value="SPP1-like_terminase"/>
</dbReference>
<dbReference type="InterPro" id="IPR038713">
    <property type="entry name" value="Terminase_Gp1_N_sf"/>
</dbReference>
<dbReference type="InterPro" id="IPR005335">
    <property type="entry name" value="Terminase_ssu"/>
</dbReference>
<feature type="compositionally biased region" description="Basic and acidic residues" evidence="3">
    <location>
        <begin position="8"/>
        <end position="22"/>
    </location>
</feature>
<dbReference type="OrthoDB" id="9975at10239"/>
<sequence length="268" mass="30311">MSTTQRGTSRDRDKPSDDRALTDRQQRFVDEYLIDLNATKAAERAGYSAKTAQEQSSRLLSKPHVQAAIAEAKARRAARVEIDQDRIVRELWNVLTADANGLIEYRRTCCRYCYGEGFRFQRTAGEMERAKVEHRAFVLKAKQDGIKLTVEEQTFDHQGGIGFDPRKEPVEECPECFGEGEGDVFVKDTRNLSPELRSLYAGVKRTKEGIEVKMHDKQGFVQLLMRHAGMLNDKLKLQGDPENPLKLLLQQVQGSALKPTAQPGDDDE</sequence>
<evidence type="ECO:0000313" key="5">
    <source>
        <dbReference type="Proteomes" id="UP000001481"/>
    </source>
</evidence>
<proteinExistence type="predicted"/>
<evidence type="ECO:0000256" key="2">
    <source>
        <dbReference type="ARBA" id="ARBA00023219"/>
    </source>
</evidence>
<organism evidence="4 5">
    <name type="scientific">Burkholderia phage BcepIL02</name>
    <dbReference type="NCBI Taxonomy" id="2886898"/>
    <lineage>
        <taxon>Viruses</taxon>
        <taxon>Duplodnaviria</taxon>
        <taxon>Heunggongvirae</taxon>
        <taxon>Uroviricota</taxon>
        <taxon>Caudoviricetes</taxon>
        <taxon>Lessievirus</taxon>
        <taxon>Lessievirus bcepil02</taxon>
    </lineage>
</organism>
<gene>
    <name evidence="4" type="ORF">BcepIL02_gp28</name>
</gene>
<dbReference type="Gene3D" id="1.10.10.1400">
    <property type="entry name" value="Terminase, small subunit, N-terminal DNA-binding domain, HTH motif"/>
    <property type="match status" value="1"/>
</dbReference>
<evidence type="ECO:0000313" key="4">
    <source>
        <dbReference type="EMBL" id="ACR15021.1"/>
    </source>
</evidence>
<keyword evidence="2" id="KW-0231">Viral genome packaging</keyword>
<keyword evidence="1" id="KW-1188">Viral release from host cell</keyword>
<dbReference type="Proteomes" id="UP000001481">
    <property type="component" value="Segment"/>
</dbReference>
<protein>
    <submittedName>
        <fullName evidence="4">TerS</fullName>
    </submittedName>
</protein>
<name>C5IHM0_9CAUD</name>
<reference evidence="4 5" key="1">
    <citation type="journal article" date="2011" name="J. Bacteriol.">
        <title>Genomes and Characterization of Phages Bcep22 and BcepIL02, Founders of a Novel Phage Type in Burkholderia cenocepacia.</title>
        <authorList>
            <person name="Gill J.J."/>
            <person name="Summer E.J."/>
            <person name="Russell W.K."/>
            <person name="Cologna S.M."/>
            <person name="Carlile T.M."/>
            <person name="Fuller A.C."/>
            <person name="Kitsopoulos K."/>
            <person name="Mebane L.M."/>
            <person name="Parkinson B.N."/>
            <person name="Sullivan D."/>
            <person name="Carmody L.A."/>
            <person name="Gonzalez C.F."/>
            <person name="Lipuma J.J."/>
            <person name="Young R."/>
        </authorList>
    </citation>
    <scope>NUCLEOTIDE SEQUENCE [LARGE SCALE GENOMIC DNA]</scope>
</reference>
<dbReference type="Pfam" id="PF03592">
    <property type="entry name" value="Terminase_2"/>
    <property type="match status" value="1"/>
</dbReference>